<dbReference type="Pfam" id="PF00089">
    <property type="entry name" value="Trypsin"/>
    <property type="match status" value="2"/>
</dbReference>
<dbReference type="InterPro" id="IPR050127">
    <property type="entry name" value="Serine_Proteases_S1"/>
</dbReference>
<evidence type="ECO:0000256" key="1">
    <source>
        <dbReference type="ARBA" id="ARBA00022670"/>
    </source>
</evidence>
<evidence type="ECO:0000256" key="6">
    <source>
        <dbReference type="SAM" id="Coils"/>
    </source>
</evidence>
<dbReference type="SUPFAM" id="SSF50494">
    <property type="entry name" value="Trypsin-like serine proteases"/>
    <property type="match status" value="2"/>
</dbReference>
<dbReference type="Gene3D" id="2.40.10.10">
    <property type="entry name" value="Trypsin-like serine proteases"/>
    <property type="match status" value="2"/>
</dbReference>
<dbReference type="PANTHER" id="PTHR24264:SF20">
    <property type="entry name" value="TRYPSIN-LIKE"/>
    <property type="match status" value="1"/>
</dbReference>
<dbReference type="PANTHER" id="PTHR24264">
    <property type="entry name" value="TRYPSIN-RELATED"/>
    <property type="match status" value="1"/>
</dbReference>
<dbReference type="PROSITE" id="PS50240">
    <property type="entry name" value="TRYPSIN_DOM"/>
    <property type="match status" value="2"/>
</dbReference>
<dbReference type="PRINTS" id="PR00722">
    <property type="entry name" value="CHYMOTRYPSIN"/>
</dbReference>
<evidence type="ECO:0000256" key="7">
    <source>
        <dbReference type="SAM" id="Phobius"/>
    </source>
</evidence>
<evidence type="ECO:0000256" key="3">
    <source>
        <dbReference type="ARBA" id="ARBA00022825"/>
    </source>
</evidence>
<feature type="domain" description="Peptidase S1" evidence="8">
    <location>
        <begin position="21"/>
        <end position="219"/>
    </location>
</feature>
<dbReference type="InterPro" id="IPR009003">
    <property type="entry name" value="Peptidase_S1_PA"/>
</dbReference>
<keyword evidence="3 5" id="KW-0720">Serine protease</keyword>
<proteinExistence type="predicted"/>
<dbReference type="AlphaFoldDB" id="A0ABD2PAL6"/>
<keyword evidence="7" id="KW-0812">Transmembrane</keyword>
<evidence type="ECO:0000313" key="9">
    <source>
        <dbReference type="EMBL" id="KAL3287540.1"/>
    </source>
</evidence>
<keyword evidence="1 5" id="KW-0645">Protease</keyword>
<dbReference type="InterPro" id="IPR001314">
    <property type="entry name" value="Peptidase_S1A"/>
</dbReference>
<evidence type="ECO:0000256" key="2">
    <source>
        <dbReference type="ARBA" id="ARBA00022801"/>
    </source>
</evidence>
<evidence type="ECO:0000256" key="4">
    <source>
        <dbReference type="ARBA" id="ARBA00023157"/>
    </source>
</evidence>
<keyword evidence="10" id="KW-1185">Reference proteome</keyword>
<keyword evidence="6" id="KW-0175">Coiled coil</keyword>
<dbReference type="InterPro" id="IPR043504">
    <property type="entry name" value="Peptidase_S1_PA_chymotrypsin"/>
</dbReference>
<dbReference type="InterPro" id="IPR018114">
    <property type="entry name" value="TRYPSIN_HIS"/>
</dbReference>
<accession>A0ABD2PAL6</accession>
<dbReference type="GO" id="GO:0006508">
    <property type="term" value="P:proteolysis"/>
    <property type="evidence" value="ECO:0007669"/>
    <property type="project" value="UniProtKB-KW"/>
</dbReference>
<keyword evidence="7" id="KW-1133">Transmembrane helix</keyword>
<keyword evidence="2 5" id="KW-0378">Hydrolase</keyword>
<dbReference type="CDD" id="cd00190">
    <property type="entry name" value="Tryp_SPc"/>
    <property type="match status" value="1"/>
</dbReference>
<reference evidence="9 10" key="1">
    <citation type="journal article" date="2021" name="BMC Biol.">
        <title>Horizontally acquired antibacterial genes associated with adaptive radiation of ladybird beetles.</title>
        <authorList>
            <person name="Li H.S."/>
            <person name="Tang X.F."/>
            <person name="Huang Y.H."/>
            <person name="Xu Z.Y."/>
            <person name="Chen M.L."/>
            <person name="Du X.Y."/>
            <person name="Qiu B.Y."/>
            <person name="Chen P.T."/>
            <person name="Zhang W."/>
            <person name="Slipinski A."/>
            <person name="Escalona H.E."/>
            <person name="Waterhouse R.M."/>
            <person name="Zwick A."/>
            <person name="Pang H."/>
        </authorList>
    </citation>
    <scope>NUCLEOTIDE SEQUENCE [LARGE SCALE GENOMIC DNA]</scope>
    <source>
        <strain evidence="9">SYSU2018</strain>
    </source>
</reference>
<feature type="transmembrane region" description="Helical" evidence="7">
    <location>
        <begin position="476"/>
        <end position="495"/>
    </location>
</feature>
<dbReference type="PROSITE" id="PS00134">
    <property type="entry name" value="TRYPSIN_HIS"/>
    <property type="match status" value="1"/>
</dbReference>
<protein>
    <recommendedName>
        <fullName evidence="8">Peptidase S1 domain-containing protein</fullName>
    </recommendedName>
</protein>
<feature type="coiled-coil region" evidence="6">
    <location>
        <begin position="448"/>
        <end position="475"/>
    </location>
</feature>
<dbReference type="GO" id="GO:0008236">
    <property type="term" value="F:serine-type peptidase activity"/>
    <property type="evidence" value="ECO:0007669"/>
    <property type="project" value="UniProtKB-KW"/>
</dbReference>
<dbReference type="GO" id="GO:0005576">
    <property type="term" value="C:extracellular region"/>
    <property type="evidence" value="ECO:0007669"/>
    <property type="project" value="UniProtKB-SubCell"/>
</dbReference>
<evidence type="ECO:0000256" key="5">
    <source>
        <dbReference type="RuleBase" id="RU363034"/>
    </source>
</evidence>
<evidence type="ECO:0000259" key="8">
    <source>
        <dbReference type="PROSITE" id="PS50240"/>
    </source>
</evidence>
<evidence type="ECO:0000313" key="10">
    <source>
        <dbReference type="Proteomes" id="UP001516400"/>
    </source>
</evidence>
<organism evidence="9 10">
    <name type="scientific">Cryptolaemus montrouzieri</name>
    <dbReference type="NCBI Taxonomy" id="559131"/>
    <lineage>
        <taxon>Eukaryota</taxon>
        <taxon>Metazoa</taxon>
        <taxon>Ecdysozoa</taxon>
        <taxon>Arthropoda</taxon>
        <taxon>Hexapoda</taxon>
        <taxon>Insecta</taxon>
        <taxon>Pterygota</taxon>
        <taxon>Neoptera</taxon>
        <taxon>Endopterygota</taxon>
        <taxon>Coleoptera</taxon>
        <taxon>Polyphaga</taxon>
        <taxon>Cucujiformia</taxon>
        <taxon>Coccinelloidea</taxon>
        <taxon>Coccinellidae</taxon>
        <taxon>Scymninae</taxon>
        <taxon>Scymnini</taxon>
        <taxon>Cryptolaemus</taxon>
    </lineage>
</organism>
<keyword evidence="4" id="KW-1015">Disulfide bond</keyword>
<dbReference type="EMBL" id="JABFTP020000185">
    <property type="protein sequence ID" value="KAL3287540.1"/>
    <property type="molecule type" value="Genomic_DNA"/>
</dbReference>
<dbReference type="InterPro" id="IPR001254">
    <property type="entry name" value="Trypsin_dom"/>
</dbReference>
<gene>
    <name evidence="9" type="ORF">HHI36_002008</name>
</gene>
<dbReference type="PROSITE" id="PS00135">
    <property type="entry name" value="TRYPSIN_SER"/>
    <property type="match status" value="1"/>
</dbReference>
<keyword evidence="7" id="KW-0472">Membrane</keyword>
<dbReference type="InterPro" id="IPR033116">
    <property type="entry name" value="TRYPSIN_SER"/>
</dbReference>
<dbReference type="SMART" id="SM00020">
    <property type="entry name" value="Tryp_SPc"/>
    <property type="match status" value="2"/>
</dbReference>
<name>A0ABD2PAL6_9CUCU</name>
<feature type="domain" description="Peptidase S1" evidence="8">
    <location>
        <begin position="222"/>
        <end position="463"/>
    </location>
</feature>
<comment type="caution">
    <text evidence="9">The sequence shown here is derived from an EMBL/GenBank/DDBJ whole genome shotgun (WGS) entry which is preliminary data.</text>
</comment>
<sequence>MITILTLYTSIVITERLKYRIVGGKSCPSSYNFAVSLVKSEKPYHFCGGSLIKLNWVLTAAHCLTPYLHSYYDLKINAGVSKTFPLGTQQRTPNKLFISDQHNRWTLANDIGLILLNESFIGSQYVKTINLIPRRISGDLLQFCKSGTVLGWGVRNLMHPNEIFLLEKYVYDGDLQCVELPLITDDKCKSLISTFYILHSTLREDVFCALHEIGAKKQGHRIVGGESCSSYYNFAVSLVKPRKTYHFCAGSLIKLNWVLTAAHCLIPYLHRHDSLKVNAGVNKTFLFGVQQRVPNQLFVSDEFNQSSRENDIGLILLSEPFIESQYVKTINLIPRKISGDLVQFCESGTVLGWGVQNVIHPDEDDLYSDTFIFDGDLRCVELPLITNEKCQPLIPLTLRPNVFCALYERGGKDACRGDSGGPFICKGVQIGIVASGYGCASPNAPGLYTRVDRQLNFIENTLQNIETRLDNVKNNFILILVPINYLHIFLFYYIYFQPVILYFNVCRQEVY</sequence>
<dbReference type="Proteomes" id="UP001516400">
    <property type="component" value="Unassembled WGS sequence"/>
</dbReference>